<organism evidence="2 3">
    <name type="scientific">Trachymyrmex cornetzi</name>
    <dbReference type="NCBI Taxonomy" id="471704"/>
    <lineage>
        <taxon>Eukaryota</taxon>
        <taxon>Metazoa</taxon>
        <taxon>Ecdysozoa</taxon>
        <taxon>Arthropoda</taxon>
        <taxon>Hexapoda</taxon>
        <taxon>Insecta</taxon>
        <taxon>Pterygota</taxon>
        <taxon>Neoptera</taxon>
        <taxon>Endopterygota</taxon>
        <taxon>Hymenoptera</taxon>
        <taxon>Apocrita</taxon>
        <taxon>Aculeata</taxon>
        <taxon>Formicoidea</taxon>
        <taxon>Formicidae</taxon>
        <taxon>Myrmicinae</taxon>
        <taxon>Trachymyrmex</taxon>
    </lineage>
</organism>
<feature type="transmembrane region" description="Helical" evidence="1">
    <location>
        <begin position="514"/>
        <end position="533"/>
    </location>
</feature>
<gene>
    <name evidence="2" type="ORF">ALC57_02587</name>
</gene>
<keyword evidence="1" id="KW-0472">Membrane</keyword>
<proteinExistence type="predicted"/>
<dbReference type="AlphaFoldDB" id="A0A151JNH9"/>
<keyword evidence="1" id="KW-0812">Transmembrane</keyword>
<evidence type="ECO:0000256" key="1">
    <source>
        <dbReference type="SAM" id="Phobius"/>
    </source>
</evidence>
<dbReference type="Proteomes" id="UP000078492">
    <property type="component" value="Unassembled WGS sequence"/>
</dbReference>
<feature type="non-terminal residue" evidence="2">
    <location>
        <position position="1"/>
    </location>
</feature>
<evidence type="ECO:0000313" key="3">
    <source>
        <dbReference type="Proteomes" id="UP000078492"/>
    </source>
</evidence>
<sequence length="584" mass="66387">HSIQYDDVIHPFKELQLMCDKYPRLTVEIFGDALPIEVPSNTSIHRAQGIVEQIDIRLSINRPREIDSRSLATGQRYTSIADYCHISLWKLSEILQPIIIPGGGDLADDEEQQQYEYHEIVAAMMQIFLVYFARHSTVFWGHWTAALDTCPFSSHTLPGLLDSVLPKAECTRVRVLLPSSGLLPPRFVASPIESIQSLPLPVHTYSLQSLNVLAGLEINLTDPIKYPTDNHDRYQEDRIDHAGHYQRSEHQHVHLTSIQNRFRNRTVRAMHKLAPVWKNLINIGPLTRPRDVPSRPSFNFSGSSSSSSSSVPPLLASGHLLCYSKKKIVVVYLCSFLKMNHQSLHSLLPGVLHIRVDTLINPDNAKNTSFFPARAITSFTHNGLVTLWELFEVTYQSTSLDHLLVPLALVGLSEEYVLSDSSTENPGLLTGVADAAVDLHLTFRQTDLSENRGQEGALAATYHADHRVQLALFYFQIQILQSVLRLSLLPLGSNVDHIDGPLLKYVRFEIYFEYFYIISFIYICIKYKLYAFLKFFTSNKINSVLRHSHPNATDDELTNPIKVWLAHAKERLNRVKELQKEMNH</sequence>
<keyword evidence="1" id="KW-1133">Transmembrane helix</keyword>
<dbReference type="STRING" id="471704.A0A151JNH9"/>
<keyword evidence="3" id="KW-1185">Reference proteome</keyword>
<name>A0A151JNH9_9HYME</name>
<evidence type="ECO:0000313" key="2">
    <source>
        <dbReference type="EMBL" id="KYN28010.1"/>
    </source>
</evidence>
<reference evidence="2 3" key="1">
    <citation type="submission" date="2015-09" db="EMBL/GenBank/DDBJ databases">
        <title>Trachymyrmex cornetzi WGS genome.</title>
        <authorList>
            <person name="Nygaard S."/>
            <person name="Hu H."/>
            <person name="Boomsma J."/>
            <person name="Zhang G."/>
        </authorList>
    </citation>
    <scope>NUCLEOTIDE SEQUENCE [LARGE SCALE GENOMIC DNA]</scope>
    <source>
        <strain evidence="2">Tcor2-1</strain>
        <tissue evidence="2">Whole body</tissue>
    </source>
</reference>
<protein>
    <submittedName>
        <fullName evidence="2">Uncharacterized protein</fullName>
    </submittedName>
</protein>
<accession>A0A151JNH9</accession>
<dbReference type="EMBL" id="KQ978837">
    <property type="protein sequence ID" value="KYN28010.1"/>
    <property type="molecule type" value="Genomic_DNA"/>
</dbReference>